<sequence>MSNDCAGKPKVSPKREHARPPITATGIDSYAGVLSAIGLHEILVTGNLPRGQTTGNITYFIIDRSSKAIVSQVTLPDASNQFNRVEIRLKVARLSGAYDIGTFQSNGEFKPAEFLAVRSDLDTPPSGGTSGRAA</sequence>
<name>A0A560MDD5_9BRAD</name>
<keyword evidence="3" id="KW-1185">Reference proteome</keyword>
<proteinExistence type="predicted"/>
<accession>A0A560MDD5</accession>
<organism evidence="2 3">
    <name type="scientific">Bradyrhizobium macuxiense</name>
    <dbReference type="NCBI Taxonomy" id="1755647"/>
    <lineage>
        <taxon>Bacteria</taxon>
        <taxon>Pseudomonadati</taxon>
        <taxon>Pseudomonadota</taxon>
        <taxon>Alphaproteobacteria</taxon>
        <taxon>Hyphomicrobiales</taxon>
        <taxon>Nitrobacteraceae</taxon>
        <taxon>Bradyrhizobium</taxon>
    </lineage>
</organism>
<dbReference type="Proteomes" id="UP000321304">
    <property type="component" value="Unassembled WGS sequence"/>
</dbReference>
<feature type="region of interest" description="Disordered" evidence="1">
    <location>
        <begin position="1"/>
        <end position="22"/>
    </location>
</feature>
<dbReference type="RefSeq" id="WP_146985899.1">
    <property type="nucleotide sequence ID" value="NZ_VITY01000003.1"/>
</dbReference>
<reference evidence="2 3" key="1">
    <citation type="submission" date="2019-06" db="EMBL/GenBank/DDBJ databases">
        <title>Genomic Encyclopedia of Type Strains, Phase IV (KMG-V): Genome sequencing to study the core and pangenomes of soil and plant-associated prokaryotes.</title>
        <authorList>
            <person name="Whitman W."/>
        </authorList>
    </citation>
    <scope>NUCLEOTIDE SEQUENCE [LARGE SCALE GENOMIC DNA]</scope>
    <source>
        <strain evidence="2 3">BR 10355</strain>
    </source>
</reference>
<evidence type="ECO:0000313" key="2">
    <source>
        <dbReference type="EMBL" id="TWC05609.1"/>
    </source>
</evidence>
<dbReference type="AlphaFoldDB" id="A0A560MDD5"/>
<gene>
    <name evidence="2" type="ORF">FBZ93_103630</name>
</gene>
<comment type="caution">
    <text evidence="2">The sequence shown here is derived from an EMBL/GenBank/DDBJ whole genome shotgun (WGS) entry which is preliminary data.</text>
</comment>
<dbReference type="EMBL" id="VITY01000003">
    <property type="protein sequence ID" value="TWC05609.1"/>
    <property type="molecule type" value="Genomic_DNA"/>
</dbReference>
<evidence type="ECO:0000256" key="1">
    <source>
        <dbReference type="SAM" id="MobiDB-lite"/>
    </source>
</evidence>
<evidence type="ECO:0000313" key="3">
    <source>
        <dbReference type="Proteomes" id="UP000321304"/>
    </source>
</evidence>
<protein>
    <submittedName>
        <fullName evidence="2">Uncharacterized protein</fullName>
    </submittedName>
</protein>
<dbReference type="OrthoDB" id="8238019at2"/>